<dbReference type="AlphaFoldDB" id="A0A815GNA3"/>
<dbReference type="SUPFAM" id="SSF55486">
    <property type="entry name" value="Metalloproteases ('zincins'), catalytic domain"/>
    <property type="match status" value="1"/>
</dbReference>
<evidence type="ECO:0000313" key="4">
    <source>
        <dbReference type="Proteomes" id="UP000663829"/>
    </source>
</evidence>
<dbReference type="PANTHER" id="PTHR11733:SF167">
    <property type="entry name" value="FI17812P1-RELATED"/>
    <property type="match status" value="1"/>
</dbReference>
<dbReference type="Pfam" id="PF05649">
    <property type="entry name" value="Peptidase_M13_N"/>
    <property type="match status" value="1"/>
</dbReference>
<keyword evidence="4" id="KW-1185">Reference proteome</keyword>
<dbReference type="Proteomes" id="UP000663829">
    <property type="component" value="Unassembled WGS sequence"/>
</dbReference>
<accession>A0A815GNA3</accession>
<dbReference type="EMBL" id="CAJOBC010058653">
    <property type="protein sequence ID" value="CAF4201510.1"/>
    <property type="molecule type" value="Genomic_DNA"/>
</dbReference>
<protein>
    <recommendedName>
        <fullName evidence="1">Peptidase M13 N-terminal domain-containing protein</fullName>
    </recommendedName>
</protein>
<gene>
    <name evidence="2" type="ORF">GPM918_LOCUS30421</name>
    <name evidence="3" type="ORF">SRO942_LOCUS31032</name>
</gene>
<dbReference type="PROSITE" id="PS51885">
    <property type="entry name" value="NEPRILYSIN"/>
    <property type="match status" value="1"/>
</dbReference>
<sequence>MSQQLSNLTSIRSLLFYNDIKETVNHLDINITATTTTPKVKKSSELVTCASDTCYNLSSTILSMINKDADPCRDFYEYSCGNYQTSDSQKFFDTAQKKLRSQLIDLFENYDRHHYQQPQQEQYEKTEKFRNIDYFKQHRHETSSFINDRSQDKNDMENYEQNINDNDYETEGTFDSTNKDDKHFRQFKHPSNDIIKKILEAPHLLFRSCMNERYIEELDITPLLIVMQDRKLHKWPIDRNENLTNYSYLHMATLPFFLDYSPLINVEIGTSSHDCQKRIITVQHGDSFLPVQYHLSSNDNQTKRFYHAYHNLIIDILKEFGLNNAQKRISVTDEIMKFEKIIAKLIHQTSYRYPIIVNDTNIQLNYTNRPMSVHNVTSTHEIILNDSNYTILKDDSNNISSKNAKKLTKFEHVMEF</sequence>
<dbReference type="InterPro" id="IPR008753">
    <property type="entry name" value="Peptidase_M13_N"/>
</dbReference>
<reference evidence="2" key="1">
    <citation type="submission" date="2021-02" db="EMBL/GenBank/DDBJ databases">
        <authorList>
            <person name="Nowell W R."/>
        </authorList>
    </citation>
    <scope>NUCLEOTIDE SEQUENCE</scope>
</reference>
<dbReference type="InterPro" id="IPR042089">
    <property type="entry name" value="Peptidase_M13_dom_2"/>
</dbReference>
<dbReference type="PANTHER" id="PTHR11733">
    <property type="entry name" value="ZINC METALLOPROTEASE FAMILY M13 NEPRILYSIN-RELATED"/>
    <property type="match status" value="1"/>
</dbReference>
<dbReference type="GO" id="GO:0016485">
    <property type="term" value="P:protein processing"/>
    <property type="evidence" value="ECO:0007669"/>
    <property type="project" value="TreeGrafter"/>
</dbReference>
<evidence type="ECO:0000259" key="1">
    <source>
        <dbReference type="Pfam" id="PF05649"/>
    </source>
</evidence>
<dbReference type="InterPro" id="IPR024079">
    <property type="entry name" value="MetalloPept_cat_dom_sf"/>
</dbReference>
<dbReference type="InterPro" id="IPR000718">
    <property type="entry name" value="Peptidase_M13"/>
</dbReference>
<dbReference type="GO" id="GO:0005886">
    <property type="term" value="C:plasma membrane"/>
    <property type="evidence" value="ECO:0007669"/>
    <property type="project" value="TreeGrafter"/>
</dbReference>
<dbReference type="Gene3D" id="1.10.1380.10">
    <property type="entry name" value="Neutral endopeptidase , domain2"/>
    <property type="match status" value="2"/>
</dbReference>
<name>A0A815GNA3_9BILA</name>
<feature type="domain" description="Peptidase M13 N-terminal" evidence="1">
    <location>
        <begin position="71"/>
        <end position="349"/>
    </location>
</feature>
<proteinExistence type="predicted"/>
<organism evidence="2 4">
    <name type="scientific">Didymodactylos carnosus</name>
    <dbReference type="NCBI Taxonomy" id="1234261"/>
    <lineage>
        <taxon>Eukaryota</taxon>
        <taxon>Metazoa</taxon>
        <taxon>Spiralia</taxon>
        <taxon>Gnathifera</taxon>
        <taxon>Rotifera</taxon>
        <taxon>Eurotatoria</taxon>
        <taxon>Bdelloidea</taxon>
        <taxon>Philodinida</taxon>
        <taxon>Philodinidae</taxon>
        <taxon>Didymodactylos</taxon>
    </lineage>
</organism>
<comment type="caution">
    <text evidence="2">The sequence shown here is derived from an EMBL/GenBank/DDBJ whole genome shotgun (WGS) entry which is preliminary data.</text>
</comment>
<dbReference type="Proteomes" id="UP000681722">
    <property type="component" value="Unassembled WGS sequence"/>
</dbReference>
<dbReference type="OrthoDB" id="6475849at2759"/>
<dbReference type="GO" id="GO:0004222">
    <property type="term" value="F:metalloendopeptidase activity"/>
    <property type="evidence" value="ECO:0007669"/>
    <property type="project" value="InterPro"/>
</dbReference>
<evidence type="ECO:0000313" key="2">
    <source>
        <dbReference type="EMBL" id="CAF1340794.1"/>
    </source>
</evidence>
<dbReference type="EMBL" id="CAJNOQ010014396">
    <property type="protein sequence ID" value="CAF1340794.1"/>
    <property type="molecule type" value="Genomic_DNA"/>
</dbReference>
<dbReference type="Gene3D" id="3.40.390.10">
    <property type="entry name" value="Collagenase (Catalytic Domain)"/>
    <property type="match status" value="1"/>
</dbReference>
<evidence type="ECO:0000313" key="3">
    <source>
        <dbReference type="EMBL" id="CAF4201510.1"/>
    </source>
</evidence>